<dbReference type="InterPro" id="IPR006852">
    <property type="entry name" value="TOD1_MUCI70"/>
</dbReference>
<protein>
    <recommendedName>
        <fullName evidence="2">TOD1/MUCI70 glycosyltransferase-like domain-containing protein</fullName>
    </recommendedName>
</protein>
<dbReference type="PANTHER" id="PTHR12956">
    <property type="entry name" value="ALKALINE CERAMIDASE-RELATED"/>
    <property type="match status" value="1"/>
</dbReference>
<accession>A0A0D3AUI6</accession>
<sequence length="80" mass="9691">MFNELEAFNPRDQLAFAFVRDHINPMVKMNMLEVEVFEQAVVEYRHNLKNIKTSSYEEQEEEQKQESSLRIIKKEKKMVR</sequence>
<name>A0A0D3AUI6_BRAOL</name>
<feature type="domain" description="TOD1/MUCI70 glycosyltransferase-like" evidence="2">
    <location>
        <begin position="1"/>
        <end position="46"/>
    </location>
</feature>
<feature type="compositionally biased region" description="Basic residues" evidence="1">
    <location>
        <begin position="71"/>
        <end position="80"/>
    </location>
</feature>
<organism evidence="3 4">
    <name type="scientific">Brassica oleracea var. oleracea</name>
    <dbReference type="NCBI Taxonomy" id="109376"/>
    <lineage>
        <taxon>Eukaryota</taxon>
        <taxon>Viridiplantae</taxon>
        <taxon>Streptophyta</taxon>
        <taxon>Embryophyta</taxon>
        <taxon>Tracheophyta</taxon>
        <taxon>Spermatophyta</taxon>
        <taxon>Magnoliopsida</taxon>
        <taxon>eudicotyledons</taxon>
        <taxon>Gunneridae</taxon>
        <taxon>Pentapetalae</taxon>
        <taxon>rosids</taxon>
        <taxon>malvids</taxon>
        <taxon>Brassicales</taxon>
        <taxon>Brassicaceae</taxon>
        <taxon>Brassiceae</taxon>
        <taxon>Brassica</taxon>
    </lineage>
</organism>
<dbReference type="Proteomes" id="UP000032141">
    <property type="component" value="Chromosome C2"/>
</dbReference>
<dbReference type="Pfam" id="PF04765">
    <property type="entry name" value="TOD1_MUCI70"/>
    <property type="match status" value="1"/>
</dbReference>
<dbReference type="AlphaFoldDB" id="A0A0D3AUI6"/>
<feature type="region of interest" description="Disordered" evidence="1">
    <location>
        <begin position="52"/>
        <end position="80"/>
    </location>
</feature>
<keyword evidence="4" id="KW-1185">Reference proteome</keyword>
<evidence type="ECO:0000313" key="4">
    <source>
        <dbReference type="Proteomes" id="UP000032141"/>
    </source>
</evidence>
<proteinExistence type="predicted"/>
<dbReference type="InterPro" id="IPR048354">
    <property type="entry name" value="TOD1_MUCI70_glycTrfase_dom"/>
</dbReference>
<dbReference type="Gramene" id="Bo2g129880.1">
    <property type="protein sequence ID" value="Bo2g129880.1"/>
    <property type="gene ID" value="Bo2g129880"/>
</dbReference>
<reference evidence="3" key="2">
    <citation type="submission" date="2015-03" db="UniProtKB">
        <authorList>
            <consortium name="EnsemblPlants"/>
        </authorList>
    </citation>
    <scope>IDENTIFICATION</scope>
</reference>
<dbReference type="EnsemblPlants" id="Bo2g129880.1">
    <property type="protein sequence ID" value="Bo2g129880.1"/>
    <property type="gene ID" value="Bo2g129880"/>
</dbReference>
<evidence type="ECO:0000259" key="2">
    <source>
        <dbReference type="Pfam" id="PF04765"/>
    </source>
</evidence>
<dbReference type="PANTHER" id="PTHR12956:SF13">
    <property type="entry name" value="ALKALINE CERAMIDASE TOD1"/>
    <property type="match status" value="1"/>
</dbReference>
<dbReference type="STRING" id="109376.A0A0D3AUI6"/>
<dbReference type="HOGENOM" id="CLU_2593057_0_0_1"/>
<reference evidence="3 4" key="1">
    <citation type="journal article" date="2014" name="Genome Biol.">
        <title>Transcriptome and methylome profiling reveals relics of genome dominance in the mesopolyploid Brassica oleracea.</title>
        <authorList>
            <person name="Parkin I.A."/>
            <person name="Koh C."/>
            <person name="Tang H."/>
            <person name="Robinson S.J."/>
            <person name="Kagale S."/>
            <person name="Clarke W.E."/>
            <person name="Town C.D."/>
            <person name="Nixon J."/>
            <person name="Krishnakumar V."/>
            <person name="Bidwell S.L."/>
            <person name="Denoeud F."/>
            <person name="Belcram H."/>
            <person name="Links M.G."/>
            <person name="Just J."/>
            <person name="Clarke C."/>
            <person name="Bender T."/>
            <person name="Huebert T."/>
            <person name="Mason A.S."/>
            <person name="Pires J.C."/>
            <person name="Barker G."/>
            <person name="Moore J."/>
            <person name="Walley P.G."/>
            <person name="Manoli S."/>
            <person name="Batley J."/>
            <person name="Edwards D."/>
            <person name="Nelson M.N."/>
            <person name="Wang X."/>
            <person name="Paterson A.H."/>
            <person name="King G."/>
            <person name="Bancroft I."/>
            <person name="Chalhoub B."/>
            <person name="Sharpe A.G."/>
        </authorList>
    </citation>
    <scope>NUCLEOTIDE SEQUENCE</scope>
    <source>
        <strain evidence="3 4">cv. TO1000</strain>
    </source>
</reference>
<evidence type="ECO:0000313" key="3">
    <source>
        <dbReference type="EnsemblPlants" id="Bo2g129880.1"/>
    </source>
</evidence>
<evidence type="ECO:0000256" key="1">
    <source>
        <dbReference type="SAM" id="MobiDB-lite"/>
    </source>
</evidence>